<evidence type="ECO:0000313" key="3">
    <source>
        <dbReference type="Proteomes" id="UP000032737"/>
    </source>
</evidence>
<dbReference type="RefSeq" id="WP_030004775.1">
    <property type="nucleotide sequence ID" value="NC_022549.1"/>
</dbReference>
<sequence>MKRISLLLLLVVATFGLASCKKDEPKEFAVDGQFTAYEAQVHSNGAQQVTYVTVTIKDGKIDGYNIDVRQAKKTSTVEGEGDAAVTKYTYTWNEKTKKQLGDEYGMATKEGQLEWFEQAAKIEAYLLKNGVDSLDGVATGSAFDPSVDGMAGVTMKNAYTAIAKEAVALAKEGKFQAIYCSGTDLYSASMKVDSKGKVSELVLDTLQMNKTEAAKGTFAWNAKTKQQLKEEYGMKNVGPGYKLVDGTWVVDGKSQTEWYEQANLITKYVMEKGWSSAIKSIKGQGLSIDGTTIVDGYAAVTVKTDTYYTVLADLFAKAGK</sequence>
<feature type="chain" id="PRO_5004651361" description="Major membrane immunogen, membrane-anchored lipoprotein" evidence="1">
    <location>
        <begin position="19"/>
        <end position="320"/>
    </location>
</feature>
<protein>
    <recommendedName>
        <fullName evidence="4">Major membrane immunogen, membrane-anchored lipoprotein</fullName>
    </recommendedName>
</protein>
<feature type="signal peptide" evidence="1">
    <location>
        <begin position="1"/>
        <end position="18"/>
    </location>
</feature>
<evidence type="ECO:0008006" key="4">
    <source>
        <dbReference type="Google" id="ProtNLM"/>
    </source>
</evidence>
<keyword evidence="3" id="KW-1185">Reference proteome</keyword>
<name>U4KRP3_9MOLU</name>
<dbReference type="AlphaFoldDB" id="U4KRP3"/>
<evidence type="ECO:0000256" key="1">
    <source>
        <dbReference type="SAM" id="SignalP"/>
    </source>
</evidence>
<reference evidence="2 3" key="1">
    <citation type="journal article" date="2013" name="J. Mol. Microbiol. Biotechnol.">
        <title>Analysis of the Complete Genomes of Acholeplasma brassicae , A. palmae and A. laidlawii and Their Comparison to the Obligate Parasites from ' Candidatus Phytoplasma'.</title>
        <authorList>
            <person name="Kube M."/>
            <person name="Siewert C."/>
            <person name="Migdoll A.M."/>
            <person name="Duduk B."/>
            <person name="Holz S."/>
            <person name="Rabus R."/>
            <person name="Seemuller E."/>
            <person name="Mitrovic J."/>
            <person name="Muller I."/>
            <person name="Buttner C."/>
            <person name="Reinhardt R."/>
        </authorList>
    </citation>
    <scope>NUCLEOTIDE SEQUENCE [LARGE SCALE GENOMIC DNA]</scope>
    <source>
        <strain evidence="3">0502</strain>
    </source>
</reference>
<dbReference type="KEGG" id="abra:BN85308920"/>
<evidence type="ECO:0000313" key="2">
    <source>
        <dbReference type="EMBL" id="CCV65913.1"/>
    </source>
</evidence>
<organism evidence="2 3">
    <name type="scientific">Acholeplasma brassicae</name>
    <dbReference type="NCBI Taxonomy" id="61635"/>
    <lineage>
        <taxon>Bacteria</taxon>
        <taxon>Bacillati</taxon>
        <taxon>Mycoplasmatota</taxon>
        <taxon>Mollicutes</taxon>
        <taxon>Acholeplasmatales</taxon>
        <taxon>Acholeplasmataceae</taxon>
        <taxon>Acholeplasma</taxon>
    </lineage>
</organism>
<proteinExistence type="predicted"/>
<dbReference type="OrthoDB" id="384237at2"/>
<dbReference type="Proteomes" id="UP000032737">
    <property type="component" value="Chromosome"/>
</dbReference>
<accession>U4KRP3</accession>
<dbReference type="HOGENOM" id="CLU_054922_0_0_14"/>
<gene>
    <name evidence="2" type="ORF">BN85308920</name>
</gene>
<dbReference type="EMBL" id="FO681348">
    <property type="protein sequence ID" value="CCV65913.1"/>
    <property type="molecule type" value="Genomic_DNA"/>
</dbReference>
<dbReference type="PROSITE" id="PS51257">
    <property type="entry name" value="PROKAR_LIPOPROTEIN"/>
    <property type="match status" value="1"/>
</dbReference>
<dbReference type="Gene3D" id="3.90.1010.20">
    <property type="match status" value="2"/>
</dbReference>
<keyword evidence="1" id="KW-0732">Signal</keyword>